<sequence length="108" mass="12231">MENNHGAAAMRETLAVCEMHSVEDGICRCLFGTKRIQPTQVSREVRRCWADVDGVDPFACQRVGQRERESGGPSLLHRLKRASLSLLRRHPPTTLIYASYPVQLYFST</sequence>
<evidence type="ECO:0000313" key="2">
    <source>
        <dbReference type="WBParaSite" id="PSAMB.scaffold2278size24165.g17141.t1"/>
    </source>
</evidence>
<keyword evidence="1" id="KW-1185">Reference proteome</keyword>
<evidence type="ECO:0000313" key="1">
    <source>
        <dbReference type="Proteomes" id="UP000887566"/>
    </source>
</evidence>
<organism evidence="1 2">
    <name type="scientific">Plectus sambesii</name>
    <dbReference type="NCBI Taxonomy" id="2011161"/>
    <lineage>
        <taxon>Eukaryota</taxon>
        <taxon>Metazoa</taxon>
        <taxon>Ecdysozoa</taxon>
        <taxon>Nematoda</taxon>
        <taxon>Chromadorea</taxon>
        <taxon>Plectida</taxon>
        <taxon>Plectina</taxon>
        <taxon>Plectoidea</taxon>
        <taxon>Plectidae</taxon>
        <taxon>Plectus</taxon>
    </lineage>
</organism>
<dbReference type="AlphaFoldDB" id="A0A914VQS4"/>
<name>A0A914VQS4_9BILA</name>
<proteinExistence type="predicted"/>
<reference evidence="2" key="1">
    <citation type="submission" date="2022-11" db="UniProtKB">
        <authorList>
            <consortium name="WormBaseParasite"/>
        </authorList>
    </citation>
    <scope>IDENTIFICATION</scope>
</reference>
<dbReference type="WBParaSite" id="PSAMB.scaffold2278size24165.g17141.t1">
    <property type="protein sequence ID" value="PSAMB.scaffold2278size24165.g17141.t1"/>
    <property type="gene ID" value="PSAMB.scaffold2278size24165.g17141"/>
</dbReference>
<accession>A0A914VQS4</accession>
<dbReference type="Proteomes" id="UP000887566">
    <property type="component" value="Unplaced"/>
</dbReference>
<protein>
    <submittedName>
        <fullName evidence="2">Uncharacterized protein</fullName>
    </submittedName>
</protein>